<gene>
    <name evidence="1" type="ORF">K0M31_016885</name>
</gene>
<evidence type="ECO:0000313" key="2">
    <source>
        <dbReference type="Proteomes" id="UP001177670"/>
    </source>
</evidence>
<sequence>MDAELAEKVTLGRHERNPDPNDCRGHFCGDRLNWNATESEACATGCSEYSNYTAWSNGEPIIVTSVFEARELIIIFSSLLACRRECDH</sequence>
<comment type="caution">
    <text evidence="1">The sequence shown here is derived from an EMBL/GenBank/DDBJ whole genome shotgun (WGS) entry which is preliminary data.</text>
</comment>
<dbReference type="Proteomes" id="UP001177670">
    <property type="component" value="Unassembled WGS sequence"/>
</dbReference>
<dbReference type="EMBL" id="JAHYIQ010000054">
    <property type="protein sequence ID" value="KAK1117188.1"/>
    <property type="molecule type" value="Genomic_DNA"/>
</dbReference>
<keyword evidence="2" id="KW-1185">Reference proteome</keyword>
<proteinExistence type="predicted"/>
<reference evidence="1" key="1">
    <citation type="submission" date="2021-10" db="EMBL/GenBank/DDBJ databases">
        <title>Melipona bicolor Genome sequencing and assembly.</title>
        <authorList>
            <person name="Araujo N.S."/>
            <person name="Arias M.C."/>
        </authorList>
    </citation>
    <scope>NUCLEOTIDE SEQUENCE</scope>
    <source>
        <strain evidence="1">USP_2M_L1-L4_2017</strain>
        <tissue evidence="1">Whole body</tissue>
    </source>
</reference>
<protein>
    <submittedName>
        <fullName evidence="1">Uncharacterized protein</fullName>
    </submittedName>
</protein>
<dbReference type="AlphaFoldDB" id="A0AA40FDW9"/>
<name>A0AA40FDW9_9HYME</name>
<evidence type="ECO:0000313" key="1">
    <source>
        <dbReference type="EMBL" id="KAK1117188.1"/>
    </source>
</evidence>
<organism evidence="1 2">
    <name type="scientific">Melipona bicolor</name>
    <dbReference type="NCBI Taxonomy" id="60889"/>
    <lineage>
        <taxon>Eukaryota</taxon>
        <taxon>Metazoa</taxon>
        <taxon>Ecdysozoa</taxon>
        <taxon>Arthropoda</taxon>
        <taxon>Hexapoda</taxon>
        <taxon>Insecta</taxon>
        <taxon>Pterygota</taxon>
        <taxon>Neoptera</taxon>
        <taxon>Endopterygota</taxon>
        <taxon>Hymenoptera</taxon>
        <taxon>Apocrita</taxon>
        <taxon>Aculeata</taxon>
        <taxon>Apoidea</taxon>
        <taxon>Anthophila</taxon>
        <taxon>Apidae</taxon>
        <taxon>Melipona</taxon>
    </lineage>
</organism>
<accession>A0AA40FDW9</accession>